<protein>
    <submittedName>
        <fullName evidence="1">Uncharacterized protein</fullName>
    </submittedName>
</protein>
<dbReference type="EMBL" id="GBXM01035835">
    <property type="protein sequence ID" value="JAH72742.1"/>
    <property type="molecule type" value="Transcribed_RNA"/>
</dbReference>
<accession>A0A0E9V404</accession>
<name>A0A0E9V404_ANGAN</name>
<organism evidence="1">
    <name type="scientific">Anguilla anguilla</name>
    <name type="common">European freshwater eel</name>
    <name type="synonym">Muraena anguilla</name>
    <dbReference type="NCBI Taxonomy" id="7936"/>
    <lineage>
        <taxon>Eukaryota</taxon>
        <taxon>Metazoa</taxon>
        <taxon>Chordata</taxon>
        <taxon>Craniata</taxon>
        <taxon>Vertebrata</taxon>
        <taxon>Euteleostomi</taxon>
        <taxon>Actinopterygii</taxon>
        <taxon>Neopterygii</taxon>
        <taxon>Teleostei</taxon>
        <taxon>Anguilliformes</taxon>
        <taxon>Anguillidae</taxon>
        <taxon>Anguilla</taxon>
    </lineage>
</organism>
<reference evidence="1" key="2">
    <citation type="journal article" date="2015" name="Fish Shellfish Immunol.">
        <title>Early steps in the European eel (Anguilla anguilla)-Vibrio vulnificus interaction in the gills: Role of the RtxA13 toxin.</title>
        <authorList>
            <person name="Callol A."/>
            <person name="Pajuelo D."/>
            <person name="Ebbesson L."/>
            <person name="Teles M."/>
            <person name="MacKenzie S."/>
            <person name="Amaro C."/>
        </authorList>
    </citation>
    <scope>NUCLEOTIDE SEQUENCE</scope>
</reference>
<reference evidence="1" key="1">
    <citation type="submission" date="2014-11" db="EMBL/GenBank/DDBJ databases">
        <authorList>
            <person name="Amaro Gonzalez C."/>
        </authorList>
    </citation>
    <scope>NUCLEOTIDE SEQUENCE</scope>
</reference>
<sequence length="9" mass="1100">MLNYFSPQT</sequence>
<evidence type="ECO:0000313" key="1">
    <source>
        <dbReference type="EMBL" id="JAH72742.1"/>
    </source>
</evidence>
<proteinExistence type="predicted"/>